<feature type="compositionally biased region" description="Acidic residues" evidence="1">
    <location>
        <begin position="257"/>
        <end position="266"/>
    </location>
</feature>
<feature type="compositionally biased region" description="Gly residues" evidence="1">
    <location>
        <begin position="102"/>
        <end position="111"/>
    </location>
</feature>
<feature type="region of interest" description="Disordered" evidence="1">
    <location>
        <begin position="329"/>
        <end position="351"/>
    </location>
</feature>
<dbReference type="EMBL" id="BRYB01003241">
    <property type="protein sequence ID" value="GMI33275.1"/>
    <property type="molecule type" value="Genomic_DNA"/>
</dbReference>
<feature type="compositionally biased region" description="Acidic residues" evidence="1">
    <location>
        <begin position="57"/>
        <end position="70"/>
    </location>
</feature>
<keyword evidence="4" id="KW-1185">Reference proteome</keyword>
<feature type="compositionally biased region" description="Acidic residues" evidence="1">
    <location>
        <begin position="117"/>
        <end position="126"/>
    </location>
</feature>
<comment type="caution">
    <text evidence="3">The sequence shown here is derived from an EMBL/GenBank/DDBJ whole genome shotgun (WGS) entry which is preliminary data.</text>
</comment>
<organism evidence="3 4">
    <name type="scientific">Tetraparma gracilis</name>
    <dbReference type="NCBI Taxonomy" id="2962635"/>
    <lineage>
        <taxon>Eukaryota</taxon>
        <taxon>Sar</taxon>
        <taxon>Stramenopiles</taxon>
        <taxon>Ochrophyta</taxon>
        <taxon>Bolidophyceae</taxon>
        <taxon>Parmales</taxon>
        <taxon>Triparmaceae</taxon>
        <taxon>Tetraparma</taxon>
    </lineage>
</organism>
<keyword evidence="2" id="KW-1133">Transmembrane helix</keyword>
<dbReference type="Proteomes" id="UP001165060">
    <property type="component" value="Unassembled WGS sequence"/>
</dbReference>
<feature type="compositionally biased region" description="Basic and acidic residues" evidence="1">
    <location>
        <begin position="198"/>
        <end position="207"/>
    </location>
</feature>
<reference evidence="3 4" key="1">
    <citation type="journal article" date="2023" name="Commun. Biol.">
        <title>Genome analysis of Parmales, the sister group of diatoms, reveals the evolutionary specialization of diatoms from phago-mixotrophs to photoautotrophs.</title>
        <authorList>
            <person name="Ban H."/>
            <person name="Sato S."/>
            <person name="Yoshikawa S."/>
            <person name="Yamada K."/>
            <person name="Nakamura Y."/>
            <person name="Ichinomiya M."/>
            <person name="Sato N."/>
            <person name="Blanc-Mathieu R."/>
            <person name="Endo H."/>
            <person name="Kuwata A."/>
            <person name="Ogata H."/>
        </authorList>
    </citation>
    <scope>NUCLEOTIDE SEQUENCE [LARGE SCALE GENOMIC DNA]</scope>
</reference>
<protein>
    <recommendedName>
        <fullName evidence="5">Transmembrane protein</fullName>
    </recommendedName>
</protein>
<feature type="compositionally biased region" description="Basic and acidic residues" evidence="1">
    <location>
        <begin position="138"/>
        <end position="161"/>
    </location>
</feature>
<feature type="transmembrane region" description="Helical" evidence="2">
    <location>
        <begin position="547"/>
        <end position="566"/>
    </location>
</feature>
<accession>A0ABQ6MUQ8</accession>
<feature type="region of interest" description="Disordered" evidence="1">
    <location>
        <begin position="1"/>
        <end position="39"/>
    </location>
</feature>
<feature type="compositionally biased region" description="Acidic residues" evidence="1">
    <location>
        <begin position="180"/>
        <end position="190"/>
    </location>
</feature>
<name>A0ABQ6MUQ8_9STRA</name>
<feature type="region of interest" description="Disordered" evidence="1">
    <location>
        <begin position="54"/>
        <end position="281"/>
    </location>
</feature>
<feature type="compositionally biased region" description="Acidic residues" evidence="1">
    <location>
        <begin position="417"/>
        <end position="426"/>
    </location>
</feature>
<evidence type="ECO:0000313" key="3">
    <source>
        <dbReference type="EMBL" id="GMI33275.1"/>
    </source>
</evidence>
<keyword evidence="2" id="KW-0812">Transmembrane</keyword>
<evidence type="ECO:0000313" key="4">
    <source>
        <dbReference type="Proteomes" id="UP001165060"/>
    </source>
</evidence>
<evidence type="ECO:0008006" key="5">
    <source>
        <dbReference type="Google" id="ProtNLM"/>
    </source>
</evidence>
<sequence length="598" mass="63819">MSTQSEEDVIAAAEAATSPHHMEHFATPASDHSHDAENHRTYRKTGVVKGGFGAYSMDDEEDEEEEEEEVAVASDSGGDDSTLKHAHVAGSDGSHRKYRKTGVGGGKGGLSFGAYSMDDEIDDENELTPVPSPAVSPEHAKGEHAEHFAVSEGDHSHETGHTRTYRKTGVMKGGFGAYSMDDEEDEEEGGSPDADSGGTRDSDDSGDHVAFQVTEPGGRKSSNVHVTSDVRRESKPKRKYRKTGANMLEMLQGAGVDLDEEEDEGQEGERGERAKSKDGNEVEVEVVAGVRTSLRRNSITALTEFPIKASVLKDSGLNASGLLRLPKVQRGDSDASVAAPRDRPKLSFGNDQELHFDNTKRVTQLKSGIKKNDGRRTSILDKKPSLEFHMPDVAPQDLNKIKKKYRKTGISFASYSADEEDDEEGGGADGPSIAPSQSLLDASPAWVEMKASTESKFRNLTNRLTEMEQGMMALKERGAAPAPAAAQAPAAAPAVSVPSADLDSAFLAGFATGGQGLQLDMWGTLVLVAHVAMLALTVMYVADLVGLNTWMAVFIFFLLVTVAKMLTAMNKHKRGPGGAAAKYSKGVVLEVEAGSAAA</sequence>
<evidence type="ECO:0000256" key="1">
    <source>
        <dbReference type="SAM" id="MobiDB-lite"/>
    </source>
</evidence>
<proteinExistence type="predicted"/>
<feature type="region of interest" description="Disordered" evidence="1">
    <location>
        <begin position="415"/>
        <end position="437"/>
    </location>
</feature>
<gene>
    <name evidence="3" type="ORF">TeGR_g7615</name>
</gene>
<keyword evidence="2" id="KW-0472">Membrane</keyword>
<feature type="compositionally biased region" description="Basic and acidic residues" evidence="1">
    <location>
        <begin position="267"/>
        <end position="280"/>
    </location>
</feature>
<evidence type="ECO:0000256" key="2">
    <source>
        <dbReference type="SAM" id="Phobius"/>
    </source>
</evidence>